<keyword evidence="5 7" id="KW-0456">Lyase</keyword>
<comment type="catalytic activity">
    <reaction evidence="7">
        <text>a peptidoglycan chain = a peptidoglycan chain with N-acetyl-1,6-anhydromuramyl-[peptide] at the reducing end + a peptidoglycan chain with N-acetylglucosamine at the non-reducing end.</text>
        <dbReference type="EC" id="4.2.2.29"/>
    </reaction>
</comment>
<reference evidence="8 9" key="2">
    <citation type="submission" date="2017-09" db="EMBL/GenBank/DDBJ databases">
        <title>Bacillus patelloidae sp. nov., isolated from the intestinal tract of a marine limpet.</title>
        <authorList>
            <person name="Liu R."/>
            <person name="Dong C."/>
            <person name="Shao Z."/>
        </authorList>
    </citation>
    <scope>NUCLEOTIDE SEQUENCE [LARGE SCALE GENOMIC DNA]</scope>
    <source>
        <strain evidence="8 9">SA5d-4</strain>
    </source>
</reference>
<dbReference type="Gene3D" id="3.30.160.60">
    <property type="entry name" value="Classic Zinc Finger"/>
    <property type="match status" value="1"/>
</dbReference>
<evidence type="ECO:0000313" key="8">
    <source>
        <dbReference type="EMBL" id="OZM56085.1"/>
    </source>
</evidence>
<keyword evidence="9" id="KW-1185">Reference proteome</keyword>
<evidence type="ECO:0000256" key="3">
    <source>
        <dbReference type="ARBA" id="ARBA00022989"/>
    </source>
</evidence>
<dbReference type="GO" id="GO:0008932">
    <property type="term" value="F:lytic endotransglycosylase activity"/>
    <property type="evidence" value="ECO:0007669"/>
    <property type="project" value="UniProtKB-UniRule"/>
</dbReference>
<dbReference type="RefSeq" id="WP_094925961.1">
    <property type="nucleotide sequence ID" value="NZ_NPIA01000008.1"/>
</dbReference>
<protein>
    <recommendedName>
        <fullName evidence="7">Endolytic murein transglycosylase</fullName>
        <ecNumber evidence="7">4.2.2.29</ecNumber>
    </recommendedName>
    <alternativeName>
        <fullName evidence="7">Peptidoglycan lytic transglycosylase</fullName>
    </alternativeName>
    <alternativeName>
        <fullName evidence="7">Peptidoglycan polymerization terminase</fullName>
    </alternativeName>
</protein>
<dbReference type="PANTHER" id="PTHR30518">
    <property type="entry name" value="ENDOLYTIC MUREIN TRANSGLYCOSYLASE"/>
    <property type="match status" value="1"/>
</dbReference>
<dbReference type="InterPro" id="IPR003770">
    <property type="entry name" value="MLTG-like"/>
</dbReference>
<reference evidence="9" key="1">
    <citation type="submission" date="2017-08" db="EMBL/GenBank/DDBJ databases">
        <authorList>
            <person name="Huang Z."/>
        </authorList>
    </citation>
    <scope>NUCLEOTIDE SEQUENCE [LARGE SCALE GENOMIC DNA]</scope>
    <source>
        <strain evidence="9">SA5d-4</strain>
    </source>
</reference>
<feature type="site" description="Important for catalytic activity" evidence="7">
    <location>
        <position position="219"/>
    </location>
</feature>
<dbReference type="GO" id="GO:0005886">
    <property type="term" value="C:plasma membrane"/>
    <property type="evidence" value="ECO:0007669"/>
    <property type="project" value="UniProtKB-UniRule"/>
</dbReference>
<comment type="caution">
    <text evidence="8">The sequence shown here is derived from an EMBL/GenBank/DDBJ whole genome shotgun (WGS) entry which is preliminary data.</text>
</comment>
<evidence type="ECO:0000256" key="4">
    <source>
        <dbReference type="ARBA" id="ARBA00023136"/>
    </source>
</evidence>
<dbReference type="GO" id="GO:0009252">
    <property type="term" value="P:peptidoglycan biosynthetic process"/>
    <property type="evidence" value="ECO:0007669"/>
    <property type="project" value="UniProtKB-UniRule"/>
</dbReference>
<dbReference type="AlphaFoldDB" id="A0A263BQV9"/>
<dbReference type="Gene3D" id="3.30.1490.480">
    <property type="entry name" value="Endolytic murein transglycosylase"/>
    <property type="match status" value="2"/>
</dbReference>
<keyword evidence="2 7" id="KW-0812">Transmembrane</keyword>
<accession>A0A263BQV9</accession>
<keyword evidence="6 7" id="KW-0961">Cell wall biogenesis/degradation</keyword>
<name>A0A263BQV9_9BACI</name>
<evidence type="ECO:0000256" key="5">
    <source>
        <dbReference type="ARBA" id="ARBA00023239"/>
    </source>
</evidence>
<dbReference type="HAMAP" id="MF_02065">
    <property type="entry name" value="MltG"/>
    <property type="match status" value="1"/>
</dbReference>
<keyword evidence="1 7" id="KW-1003">Cell membrane</keyword>
<proteinExistence type="inferred from homology"/>
<evidence type="ECO:0000256" key="7">
    <source>
        <dbReference type="HAMAP-Rule" id="MF_02065"/>
    </source>
</evidence>
<comment type="similarity">
    <text evidence="7">Belongs to the transglycosylase MltG family.</text>
</comment>
<comment type="function">
    <text evidence="7">Functions as a peptidoglycan terminase that cleaves nascent peptidoglycan strands endolytically to terminate their elongation.</text>
</comment>
<dbReference type="PANTHER" id="PTHR30518:SF2">
    <property type="entry name" value="ENDOLYTIC MUREIN TRANSGLYCOSYLASE"/>
    <property type="match status" value="1"/>
</dbReference>
<organism evidence="8 9">
    <name type="scientific">Lottiidibacillus patelloidae</name>
    <dbReference type="NCBI Taxonomy" id="2670334"/>
    <lineage>
        <taxon>Bacteria</taxon>
        <taxon>Bacillati</taxon>
        <taxon>Bacillota</taxon>
        <taxon>Bacilli</taxon>
        <taxon>Bacillales</taxon>
        <taxon>Bacillaceae</taxon>
        <taxon>Lottiidibacillus</taxon>
    </lineage>
</organism>
<dbReference type="NCBIfam" id="TIGR00247">
    <property type="entry name" value="endolytic transglycosylase MltG"/>
    <property type="match status" value="1"/>
</dbReference>
<dbReference type="Proteomes" id="UP000217083">
    <property type="component" value="Unassembled WGS sequence"/>
</dbReference>
<dbReference type="CDD" id="cd08010">
    <property type="entry name" value="MltG_like"/>
    <property type="match status" value="1"/>
</dbReference>
<dbReference type="EMBL" id="NPIA01000008">
    <property type="protein sequence ID" value="OZM56085.1"/>
    <property type="molecule type" value="Genomic_DNA"/>
</dbReference>
<evidence type="ECO:0000256" key="2">
    <source>
        <dbReference type="ARBA" id="ARBA00022692"/>
    </source>
</evidence>
<dbReference type="Pfam" id="PF02618">
    <property type="entry name" value="YceG"/>
    <property type="match status" value="1"/>
</dbReference>
<dbReference type="GO" id="GO:0071555">
    <property type="term" value="P:cell wall organization"/>
    <property type="evidence" value="ECO:0007669"/>
    <property type="project" value="UniProtKB-KW"/>
</dbReference>
<dbReference type="EC" id="4.2.2.29" evidence="7"/>
<keyword evidence="3 7" id="KW-1133">Transmembrane helix</keyword>
<sequence>MKKVVISLAIFTLIFLITLAFVYIDQWQPRVLDEPVAFSISHGQSLSEISLSLKENGLIKSRSLFEMYGKYKGYDRKISEGIHYLHSTGIETIYKQIMSSGQAKERITITIPEGFTVEKIAQKLGEAGVVNADEFLAIAKTGEGIDESLLKNIPTVEGTKYRLEGYYFPDTYYFQPNMDVITVSERMIEQFFSVINSFEVKPDLPIHEWVTLASIVEREAVLQEERGLIAGVFFNRLKEKWKLQACATVLYAIGKPKDRLLYKDLEIESPYNTYLSPGLPVGPIASPGKESLLAVVHPIDHNFFYYVVKGDGSGGHNFSETYSQHNDYKAEALKQH</sequence>
<keyword evidence="4 7" id="KW-0472">Membrane</keyword>
<evidence type="ECO:0000256" key="1">
    <source>
        <dbReference type="ARBA" id="ARBA00022475"/>
    </source>
</evidence>
<evidence type="ECO:0000256" key="6">
    <source>
        <dbReference type="ARBA" id="ARBA00023316"/>
    </source>
</evidence>
<evidence type="ECO:0000313" key="9">
    <source>
        <dbReference type="Proteomes" id="UP000217083"/>
    </source>
</evidence>
<gene>
    <name evidence="7" type="primary">mltG</name>
    <name evidence="8" type="ORF">CIB95_13330</name>
</gene>